<evidence type="ECO:0000256" key="4">
    <source>
        <dbReference type="ARBA" id="ARBA00022984"/>
    </source>
</evidence>
<feature type="binding site" evidence="7">
    <location>
        <position position="392"/>
    </location>
    <ligand>
        <name>meso-2,6-diaminopimelate</name>
        <dbReference type="ChEBI" id="CHEBI:57791"/>
    </ligand>
</feature>
<comment type="pathway">
    <text evidence="7 8">Cell wall biogenesis; peptidoglycan biosynthesis.</text>
</comment>
<sequence>MTQREAHLILDALSASGIAPTRLCADSRAVEPGDVFLAYPGARSDGRRYIADAVKRGAAAVLWEREGHHWDAALLVPHLAWDGLARLAGDLAHLVYGRPSEQLRLIGVTGTNGKTSITQWLARCFTALHERCGVVGTLGIGYPDALEEGLNTTPDGIVLHAALARFVADGARAAAMEVSSIGLDQHRVSGAHFDTAVFTNLTRDHLDYHGSMDAYGAAKARLFEWPGLRAAVINLDDEFGLELAANCGARLAQTIGYTAGDCPEHLPAGVKPLVASELHGTATGQRFTLLWSGQRIDVEVPIVGRFNVSNLLAVIGTLLAAGHDFEEVAGVVQALHAPPGRMQAIGGVMQPLVVIDYAHTPDALEQALKALRPTAQARGGQLVCIFGCGGDRDPGKRPMMGAVATRLADRVVLTSDNPRSEDPEAILAQIARGAGAGVIIVGDRAEAIRQTVMQAASDDVILLAGKGHEPYQEIAGERYPFSDIEQGRLALKQWRGPQGVPA</sequence>
<dbReference type="InterPro" id="IPR004101">
    <property type="entry name" value="Mur_ligase_C"/>
</dbReference>
<keyword evidence="6 7" id="KW-0961">Cell wall biogenesis/degradation</keyword>
<dbReference type="PANTHER" id="PTHR23135">
    <property type="entry name" value="MUR LIGASE FAMILY MEMBER"/>
    <property type="match status" value="1"/>
</dbReference>
<feature type="binding site" evidence="7">
    <location>
        <position position="179"/>
    </location>
    <ligand>
        <name>UDP-N-acetyl-alpha-D-muramoyl-L-alanyl-D-glutamate</name>
        <dbReference type="ChEBI" id="CHEBI:83900"/>
    </ligand>
</feature>
<feature type="short sequence motif" description="Meso-diaminopimelate recognition motif" evidence="7">
    <location>
        <begin position="416"/>
        <end position="419"/>
    </location>
</feature>
<feature type="binding site" evidence="7">
    <location>
        <position position="465"/>
    </location>
    <ligand>
        <name>meso-2,6-diaminopimelate</name>
        <dbReference type="ChEBI" id="CHEBI:57791"/>
    </ligand>
</feature>
<keyword evidence="7" id="KW-0963">Cytoplasm</keyword>
<dbReference type="NCBIfam" id="TIGR01085">
    <property type="entry name" value="murE"/>
    <property type="match status" value="1"/>
</dbReference>
<dbReference type="Gene3D" id="3.40.1190.10">
    <property type="entry name" value="Mur-like, catalytic domain"/>
    <property type="match status" value="1"/>
</dbReference>
<feature type="binding site" evidence="7">
    <location>
        <position position="151"/>
    </location>
    <ligand>
        <name>UDP-N-acetyl-alpha-D-muramoyl-L-alanyl-D-glutamate</name>
        <dbReference type="ChEBI" id="CHEBI:83900"/>
    </ligand>
</feature>
<evidence type="ECO:0000313" key="12">
    <source>
        <dbReference type="EMBL" id="MBB4014516.1"/>
    </source>
</evidence>
<comment type="catalytic activity">
    <reaction evidence="7">
        <text>UDP-N-acetyl-alpha-D-muramoyl-L-alanyl-D-glutamate + meso-2,6-diaminopimelate + ATP = UDP-N-acetyl-alpha-D-muramoyl-L-alanyl-gamma-D-glutamyl-meso-2,6-diaminopimelate + ADP + phosphate + H(+)</text>
        <dbReference type="Rhea" id="RHEA:23676"/>
        <dbReference type="ChEBI" id="CHEBI:15378"/>
        <dbReference type="ChEBI" id="CHEBI:30616"/>
        <dbReference type="ChEBI" id="CHEBI:43474"/>
        <dbReference type="ChEBI" id="CHEBI:57791"/>
        <dbReference type="ChEBI" id="CHEBI:83900"/>
        <dbReference type="ChEBI" id="CHEBI:83905"/>
        <dbReference type="ChEBI" id="CHEBI:456216"/>
        <dbReference type="EC" id="6.3.2.13"/>
    </reaction>
</comment>
<dbReference type="Pfam" id="PF01225">
    <property type="entry name" value="Mur_ligase"/>
    <property type="match status" value="1"/>
</dbReference>
<dbReference type="EC" id="6.3.2.13" evidence="7"/>
<dbReference type="InterPro" id="IPR000713">
    <property type="entry name" value="Mur_ligase_N"/>
</dbReference>
<evidence type="ECO:0000256" key="7">
    <source>
        <dbReference type="HAMAP-Rule" id="MF_00208"/>
    </source>
</evidence>
<feature type="binding site" evidence="7">
    <location>
        <begin position="416"/>
        <end position="419"/>
    </location>
    <ligand>
        <name>meso-2,6-diaminopimelate</name>
        <dbReference type="ChEBI" id="CHEBI:57791"/>
    </ligand>
</feature>
<evidence type="ECO:0000256" key="6">
    <source>
        <dbReference type="ARBA" id="ARBA00023316"/>
    </source>
</evidence>
<evidence type="ECO:0000256" key="3">
    <source>
        <dbReference type="ARBA" id="ARBA00022960"/>
    </source>
</evidence>
<name>A0A840BUP0_9RHOO</name>
<evidence type="ECO:0000256" key="2">
    <source>
        <dbReference type="ARBA" id="ARBA00022618"/>
    </source>
</evidence>
<dbReference type="UniPathway" id="UPA00219"/>
<dbReference type="Gene3D" id="3.40.1390.10">
    <property type="entry name" value="MurE/MurF, N-terminal domain"/>
    <property type="match status" value="1"/>
</dbReference>
<comment type="similarity">
    <text evidence="1 7">Belongs to the MurCDEF family. MurE subfamily.</text>
</comment>
<evidence type="ECO:0000259" key="10">
    <source>
        <dbReference type="Pfam" id="PF02875"/>
    </source>
</evidence>
<dbReference type="GO" id="GO:0005524">
    <property type="term" value="F:ATP binding"/>
    <property type="evidence" value="ECO:0007669"/>
    <property type="project" value="UniProtKB-UniRule"/>
</dbReference>
<dbReference type="RefSeq" id="WP_183636749.1">
    <property type="nucleotide sequence ID" value="NZ_BAABLE010000009.1"/>
</dbReference>
<feature type="domain" description="Mur ligase central" evidence="11">
    <location>
        <begin position="108"/>
        <end position="317"/>
    </location>
</feature>
<feature type="binding site" evidence="7">
    <location>
        <begin position="152"/>
        <end position="153"/>
    </location>
    <ligand>
        <name>UDP-N-acetyl-alpha-D-muramoyl-L-alanyl-D-glutamate</name>
        <dbReference type="ChEBI" id="CHEBI:83900"/>
    </ligand>
</feature>
<dbReference type="InterPro" id="IPR035911">
    <property type="entry name" value="MurE/MurF_N"/>
</dbReference>
<dbReference type="GO" id="GO:0071555">
    <property type="term" value="P:cell wall organization"/>
    <property type="evidence" value="ECO:0007669"/>
    <property type="project" value="UniProtKB-KW"/>
</dbReference>
<dbReference type="SUPFAM" id="SSF53623">
    <property type="entry name" value="MurD-like peptide ligases, catalytic domain"/>
    <property type="match status" value="1"/>
</dbReference>
<comment type="caution">
    <text evidence="12">The sequence shown here is derived from an EMBL/GenBank/DDBJ whole genome shotgun (WGS) entry which is preliminary data.</text>
</comment>
<dbReference type="InterPro" id="IPR036615">
    <property type="entry name" value="Mur_ligase_C_dom_sf"/>
</dbReference>
<accession>A0A840BUP0</accession>
<dbReference type="InterPro" id="IPR036565">
    <property type="entry name" value="Mur-like_cat_sf"/>
</dbReference>
<protein>
    <recommendedName>
        <fullName evidence="7">UDP-N-acetylmuramoyl-L-alanyl-D-glutamate--2,6-diaminopimelate ligase</fullName>
        <ecNumber evidence="7">6.3.2.13</ecNumber>
    </recommendedName>
    <alternativeName>
        <fullName evidence="7">Meso-A2pm-adding enzyme</fullName>
    </alternativeName>
    <alternativeName>
        <fullName evidence="7">Meso-diaminopimelate-adding enzyme</fullName>
    </alternativeName>
    <alternativeName>
        <fullName evidence="7">UDP-MurNAc-L-Ala-D-Glu:meso-diaminopimelate ligase</fullName>
    </alternativeName>
    <alternativeName>
        <fullName evidence="7">UDP-MurNAc-tripeptide synthetase</fullName>
    </alternativeName>
    <alternativeName>
        <fullName evidence="7">UDP-N-acetylmuramyl-tripeptide synthetase</fullName>
    </alternativeName>
</protein>
<dbReference type="GO" id="GO:0008765">
    <property type="term" value="F:UDP-N-acetylmuramoylalanyl-D-glutamate-2,6-diaminopimelate ligase activity"/>
    <property type="evidence" value="ECO:0007669"/>
    <property type="project" value="UniProtKB-UniRule"/>
</dbReference>
<evidence type="ECO:0000256" key="5">
    <source>
        <dbReference type="ARBA" id="ARBA00023306"/>
    </source>
</evidence>
<dbReference type="NCBIfam" id="NF001124">
    <property type="entry name" value="PRK00139.1-2"/>
    <property type="match status" value="1"/>
</dbReference>
<dbReference type="GO" id="GO:0005737">
    <property type="term" value="C:cytoplasm"/>
    <property type="evidence" value="ECO:0007669"/>
    <property type="project" value="UniProtKB-SubCell"/>
</dbReference>
<keyword evidence="7" id="KW-0547">Nucleotide-binding</keyword>
<feature type="binding site" evidence="7">
    <location>
        <position position="185"/>
    </location>
    <ligand>
        <name>UDP-N-acetyl-alpha-D-muramoyl-L-alanyl-D-glutamate</name>
        <dbReference type="ChEBI" id="CHEBI:83900"/>
    </ligand>
</feature>
<dbReference type="GO" id="GO:0051301">
    <property type="term" value="P:cell division"/>
    <property type="evidence" value="ECO:0007669"/>
    <property type="project" value="UniProtKB-KW"/>
</dbReference>
<feature type="domain" description="Mur ligase N-terminal catalytic" evidence="9">
    <location>
        <begin position="24"/>
        <end position="92"/>
    </location>
</feature>
<keyword evidence="3 7" id="KW-0133">Cell shape</keyword>
<comment type="cofactor">
    <cofactor evidence="7">
        <name>Mg(2+)</name>
        <dbReference type="ChEBI" id="CHEBI:18420"/>
    </cofactor>
</comment>
<dbReference type="SUPFAM" id="SSF53244">
    <property type="entry name" value="MurD-like peptide ligases, peptide-binding domain"/>
    <property type="match status" value="1"/>
</dbReference>
<feature type="binding site" evidence="7">
    <location>
        <position position="27"/>
    </location>
    <ligand>
        <name>UDP-N-acetyl-alpha-D-muramoyl-L-alanyl-D-glutamate</name>
        <dbReference type="ChEBI" id="CHEBI:83900"/>
    </ligand>
</feature>
<dbReference type="Gene3D" id="3.90.190.20">
    <property type="entry name" value="Mur ligase, C-terminal domain"/>
    <property type="match status" value="1"/>
</dbReference>
<dbReference type="HAMAP" id="MF_00208">
    <property type="entry name" value="MurE"/>
    <property type="match status" value="1"/>
</dbReference>
<evidence type="ECO:0000259" key="11">
    <source>
        <dbReference type="Pfam" id="PF08245"/>
    </source>
</evidence>
<comment type="PTM">
    <text evidence="7">Carboxylation is probably crucial for Mg(2+) binding and, consequently, for the gamma-phosphate positioning of ATP.</text>
</comment>
<evidence type="ECO:0000256" key="8">
    <source>
        <dbReference type="RuleBase" id="RU004135"/>
    </source>
</evidence>
<dbReference type="PANTHER" id="PTHR23135:SF4">
    <property type="entry name" value="UDP-N-ACETYLMURAMOYL-L-ALANYL-D-GLUTAMATE--2,6-DIAMINOPIMELATE LIGASE MURE HOMOLOG, CHLOROPLASTIC"/>
    <property type="match status" value="1"/>
</dbReference>
<keyword evidence="4 7" id="KW-0573">Peptidoglycan synthesis</keyword>
<dbReference type="Pfam" id="PF08245">
    <property type="entry name" value="Mur_ligase_M"/>
    <property type="match status" value="1"/>
</dbReference>
<dbReference type="Proteomes" id="UP000561045">
    <property type="component" value="Unassembled WGS sequence"/>
</dbReference>
<organism evidence="12 13">
    <name type="scientific">Niveibacterium umoris</name>
    <dbReference type="NCBI Taxonomy" id="1193620"/>
    <lineage>
        <taxon>Bacteria</taxon>
        <taxon>Pseudomonadati</taxon>
        <taxon>Pseudomonadota</taxon>
        <taxon>Betaproteobacteria</taxon>
        <taxon>Rhodocyclales</taxon>
        <taxon>Rhodocyclaceae</taxon>
        <taxon>Niveibacterium</taxon>
    </lineage>
</organism>
<dbReference type="InterPro" id="IPR013221">
    <property type="entry name" value="Mur_ligase_cen"/>
</dbReference>
<keyword evidence="5 7" id="KW-0131">Cell cycle</keyword>
<dbReference type="InterPro" id="IPR005761">
    <property type="entry name" value="UDP-N-AcMur-Glu-dNH2Pim_ligase"/>
</dbReference>
<reference evidence="12 13" key="1">
    <citation type="submission" date="2020-08" db="EMBL/GenBank/DDBJ databases">
        <title>Genomic Encyclopedia of Type Strains, Phase IV (KMG-IV): sequencing the most valuable type-strain genomes for metagenomic binning, comparative biology and taxonomic classification.</title>
        <authorList>
            <person name="Goeker M."/>
        </authorList>
    </citation>
    <scope>NUCLEOTIDE SEQUENCE [LARGE SCALE GENOMIC DNA]</scope>
    <source>
        <strain evidence="12 13">DSM 106739</strain>
    </source>
</reference>
<feature type="domain" description="Mur ligase C-terminal" evidence="10">
    <location>
        <begin position="340"/>
        <end position="467"/>
    </location>
</feature>
<comment type="subcellular location">
    <subcellularLocation>
        <location evidence="7 8">Cytoplasm</location>
    </subcellularLocation>
</comment>
<evidence type="ECO:0000259" key="9">
    <source>
        <dbReference type="Pfam" id="PF01225"/>
    </source>
</evidence>
<feature type="modified residue" description="N6-carboxylysine" evidence="7">
    <location>
        <position position="219"/>
    </location>
</feature>
<gene>
    <name evidence="7" type="primary">murE</name>
    <name evidence="12" type="ORF">GGR36_003862</name>
</gene>
<dbReference type="GO" id="GO:0008360">
    <property type="term" value="P:regulation of cell shape"/>
    <property type="evidence" value="ECO:0007669"/>
    <property type="project" value="UniProtKB-KW"/>
</dbReference>
<feature type="binding site" evidence="7">
    <location>
        <position position="469"/>
    </location>
    <ligand>
        <name>meso-2,6-diaminopimelate</name>
        <dbReference type="ChEBI" id="CHEBI:57791"/>
    </ligand>
</feature>
<dbReference type="AlphaFoldDB" id="A0A840BUP0"/>
<keyword evidence="7" id="KW-0067">ATP-binding</keyword>
<feature type="binding site" evidence="7">
    <location>
        <begin position="110"/>
        <end position="116"/>
    </location>
    <ligand>
        <name>ATP</name>
        <dbReference type="ChEBI" id="CHEBI:30616"/>
    </ligand>
</feature>
<dbReference type="Pfam" id="PF02875">
    <property type="entry name" value="Mur_ligase_C"/>
    <property type="match status" value="1"/>
</dbReference>
<dbReference type="SUPFAM" id="SSF63418">
    <property type="entry name" value="MurE/MurF N-terminal domain"/>
    <property type="match status" value="1"/>
</dbReference>
<dbReference type="EMBL" id="JACIET010000002">
    <property type="protein sequence ID" value="MBB4014516.1"/>
    <property type="molecule type" value="Genomic_DNA"/>
</dbReference>
<comment type="caution">
    <text evidence="7">Lacks conserved residue(s) required for the propagation of feature annotation.</text>
</comment>
<evidence type="ECO:0000313" key="13">
    <source>
        <dbReference type="Proteomes" id="UP000561045"/>
    </source>
</evidence>
<feature type="binding site" evidence="7">
    <location>
        <position position="187"/>
    </location>
    <ligand>
        <name>UDP-N-acetyl-alpha-D-muramoyl-L-alanyl-D-glutamate</name>
        <dbReference type="ChEBI" id="CHEBI:83900"/>
    </ligand>
</feature>
<keyword evidence="2 7" id="KW-0132">Cell division</keyword>
<evidence type="ECO:0000256" key="1">
    <source>
        <dbReference type="ARBA" id="ARBA00005898"/>
    </source>
</evidence>
<dbReference type="GO" id="GO:0000287">
    <property type="term" value="F:magnesium ion binding"/>
    <property type="evidence" value="ECO:0007669"/>
    <property type="project" value="UniProtKB-UniRule"/>
</dbReference>
<keyword evidence="7" id="KW-0460">Magnesium</keyword>
<proteinExistence type="inferred from homology"/>
<dbReference type="GO" id="GO:0009252">
    <property type="term" value="P:peptidoglycan biosynthetic process"/>
    <property type="evidence" value="ECO:0007669"/>
    <property type="project" value="UniProtKB-UniRule"/>
</dbReference>
<comment type="function">
    <text evidence="7">Catalyzes the addition of meso-diaminopimelic acid to the nucleotide precursor UDP-N-acetylmuramoyl-L-alanyl-D-glutamate (UMAG) in the biosynthesis of bacterial cell-wall peptidoglycan.</text>
</comment>
<keyword evidence="7 12" id="KW-0436">Ligase</keyword>
<dbReference type="NCBIfam" id="NF001126">
    <property type="entry name" value="PRK00139.1-4"/>
    <property type="match status" value="1"/>
</dbReference>
<keyword evidence="13" id="KW-1185">Reference proteome</keyword>